<proteinExistence type="predicted"/>
<dbReference type="EMBL" id="NBVN01000004">
    <property type="protein sequence ID" value="PUA32338.1"/>
    <property type="molecule type" value="Genomic_DNA"/>
</dbReference>
<comment type="caution">
    <text evidence="2">The sequence shown here is derived from an EMBL/GenBank/DDBJ whole genome shotgun (WGS) entry which is preliminary data.</text>
</comment>
<keyword evidence="1" id="KW-0812">Transmembrane</keyword>
<dbReference type="Proteomes" id="UP000244093">
    <property type="component" value="Unassembled WGS sequence"/>
</dbReference>
<feature type="transmembrane region" description="Helical" evidence="1">
    <location>
        <begin position="245"/>
        <end position="266"/>
    </location>
</feature>
<sequence>MSEERPPLITYKKLASIPVAIWLLITSYALGINQYVEGLIVTGALVVSAFAIPFLFSEREPYYDALVLSPMYIGYVLMVNVAYSVVPAHIAISSSLYVALITLLSAAIPLAWNFSSKLSLLDLTPQVLTLYFISFSTSYFKPLNLYSNLFILSLSLTFIKSFKSLLGMFMVLSLTLLPFLGAPYMITDLSTIPYINLGIPETSVDIYGYAILITYLTLLTCSIPAGYVSLFLSRKFRRLNNIYDALWNATLLLTPPLVFTLLYFTLMSSITQLFKLRYLYLNLLLITLLTLPNSLFKSYLEVRGGLIRSTNELRSRYMKLRARVERLGNTLSKTRSSGMWGEELNPLNERLDSLAKELESLSNVFKKSILKNYEISDVSKRLNLIEDGVSSIEESLVNMYNEAIRLATQAKAILTVSFSTSKKSLEPYTLELNEVNDINKVGELVEETASYLSSLCDEMYELVEYNKHIMSEALGISLIDLNTMKCGEYPSRVKALESVLNVYVRIVRIAGDEVNKIYGNLLKIKNIATNLVKAFETSSREELLSVNAVFEVGEILKELPETLDRTARIAGLSGLITLIERLTEVVVNIPEGLKADLEKTLEYLNKRLPGKVDIVRNVSQRYRRRINSFISKLDLEALTTARNYVVKSDALLKIFEEGTQTFMTLVRDLTYLRSLAHVTPLLLDYIDYKLRSKGFININELPFKAEVTAWILRIVMSLREDIEVENDKLMLKR</sequence>
<feature type="transmembrane region" description="Helical" evidence="1">
    <location>
        <begin position="63"/>
        <end position="83"/>
    </location>
</feature>
<evidence type="ECO:0000256" key="1">
    <source>
        <dbReference type="SAM" id="Phobius"/>
    </source>
</evidence>
<name>A0A2R7Y489_9CREN</name>
<feature type="transmembrane region" description="Helical" evidence="1">
    <location>
        <begin position="166"/>
        <end position="186"/>
    </location>
</feature>
<reference evidence="2 3" key="1">
    <citation type="journal article" date="2018" name="Syst. Appl. Microbiol.">
        <title>A new symbiotic nanoarchaeote (Candidatus Nanoclepta minutus) and its host (Zestosphaera tikiterensis gen. nov., sp. nov.) from a New Zealand hot spring.</title>
        <authorList>
            <person name="St John E."/>
            <person name="Liu Y."/>
            <person name="Podar M."/>
            <person name="Stott M.B."/>
            <person name="Meneghin J."/>
            <person name="Chen Z."/>
            <person name="Lagutin K."/>
            <person name="Mitchell K."/>
            <person name="Reysenbach A.L."/>
        </authorList>
    </citation>
    <scope>NUCLEOTIDE SEQUENCE [LARGE SCALE GENOMIC DNA]</scope>
    <source>
        <strain evidence="2">NZ3</strain>
    </source>
</reference>
<accession>A0A2R7Y489</accession>
<organism evidence="2 3">
    <name type="scientific">Zestosphaera tikiterensis</name>
    <dbReference type="NCBI Taxonomy" id="1973259"/>
    <lineage>
        <taxon>Archaea</taxon>
        <taxon>Thermoproteota</taxon>
        <taxon>Thermoprotei</taxon>
        <taxon>Desulfurococcales</taxon>
        <taxon>Desulfurococcaceae</taxon>
        <taxon>Zestosphaera</taxon>
    </lineage>
</organism>
<feature type="transmembrane region" description="Helical" evidence="1">
    <location>
        <begin position="38"/>
        <end position="56"/>
    </location>
</feature>
<feature type="transmembrane region" description="Helical" evidence="1">
    <location>
        <begin position="89"/>
        <end position="112"/>
    </location>
</feature>
<keyword evidence="1" id="KW-1133">Transmembrane helix</keyword>
<gene>
    <name evidence="2" type="ORF">B7O98_06675</name>
</gene>
<feature type="transmembrane region" description="Helical" evidence="1">
    <location>
        <begin position="206"/>
        <end position="233"/>
    </location>
</feature>
<protein>
    <submittedName>
        <fullName evidence="2">Uncharacterized protein</fullName>
    </submittedName>
</protein>
<feature type="transmembrane region" description="Helical" evidence="1">
    <location>
        <begin position="14"/>
        <end position="32"/>
    </location>
</feature>
<keyword evidence="1" id="KW-0472">Membrane</keyword>
<evidence type="ECO:0000313" key="2">
    <source>
        <dbReference type="EMBL" id="PUA32338.1"/>
    </source>
</evidence>
<evidence type="ECO:0000313" key="3">
    <source>
        <dbReference type="Proteomes" id="UP000244093"/>
    </source>
</evidence>
<dbReference type="AlphaFoldDB" id="A0A2R7Y489"/>